<evidence type="ECO:0000259" key="1">
    <source>
        <dbReference type="Pfam" id="PF01261"/>
    </source>
</evidence>
<dbReference type="Gene3D" id="3.20.20.150">
    <property type="entry name" value="Divalent-metal-dependent TIM barrel enzymes"/>
    <property type="match status" value="1"/>
</dbReference>
<dbReference type="GO" id="GO:0050114">
    <property type="term" value="F:myo-inosose-2 dehydratase activity"/>
    <property type="evidence" value="ECO:0007669"/>
    <property type="project" value="UniProtKB-EC"/>
</dbReference>
<dbReference type="OrthoDB" id="9779184at2"/>
<dbReference type="KEGG" id="kbs:EPA93_23840"/>
<dbReference type="RefSeq" id="WP_129889904.1">
    <property type="nucleotide sequence ID" value="NZ_CP035758.1"/>
</dbReference>
<keyword evidence="3" id="KW-1185">Reference proteome</keyword>
<dbReference type="PANTHER" id="PTHR12110:SF41">
    <property type="entry name" value="INOSOSE DEHYDRATASE"/>
    <property type="match status" value="1"/>
</dbReference>
<dbReference type="Pfam" id="PF01261">
    <property type="entry name" value="AP_endonuc_2"/>
    <property type="match status" value="1"/>
</dbReference>
<dbReference type="EC" id="4.2.1.44" evidence="2"/>
<evidence type="ECO:0000313" key="3">
    <source>
        <dbReference type="Proteomes" id="UP000290365"/>
    </source>
</evidence>
<sequence length="299" mass="33746">MKPFYNVRLSASPINWCNDDMTDLGDEYSFEDILADMERLHIQGTEMGRKYPRDPQTLRPALAAHQLVLSSAWNTVHFANQRQWPAELAQFSEHVRFLKAMGASHVVTCEGGGSVHWDLGGDRASVIPFSDEEWHNVARGLNEAGNIAHSYGLHLAYHPHMGTNVQTEDEIDRLMALTDPRYVTLLLDTGHIQLAGGDPLDVLKKYRQRIEYVHLKDVRQERMQQFYAQQLSFLQGVRFGIFTTPGDGCVDFPAILAYLAETDYQGWMVIEAEQDPAVANPALYMRKALAYLAGLGLHC</sequence>
<protein>
    <submittedName>
        <fullName evidence="2">Myo-inosose-2 dehydratase</fullName>
        <ecNumber evidence="2">4.2.1.44</ecNumber>
    </submittedName>
</protein>
<dbReference type="InterPro" id="IPR036237">
    <property type="entry name" value="Xyl_isomerase-like_sf"/>
</dbReference>
<dbReference type="AlphaFoldDB" id="A0A4V0YZ86"/>
<keyword evidence="2" id="KW-0456">Lyase</keyword>
<dbReference type="SUPFAM" id="SSF51658">
    <property type="entry name" value="Xylose isomerase-like"/>
    <property type="match status" value="1"/>
</dbReference>
<dbReference type="InterPro" id="IPR030823">
    <property type="entry name" value="IolE/MocC"/>
</dbReference>
<feature type="domain" description="Xylose isomerase-like TIM barrel" evidence="1">
    <location>
        <begin position="53"/>
        <end position="292"/>
    </location>
</feature>
<dbReference type="NCBIfam" id="TIGR04379">
    <property type="entry name" value="myo_inos_iolE"/>
    <property type="match status" value="1"/>
</dbReference>
<reference evidence="2 3" key="1">
    <citation type="submission" date="2019-01" db="EMBL/GenBank/DDBJ databases">
        <title>Ktedonosporobacter rubrisoli SCAWS-G2.</title>
        <authorList>
            <person name="Huang Y."/>
            <person name="Yan B."/>
        </authorList>
    </citation>
    <scope>NUCLEOTIDE SEQUENCE [LARGE SCALE GENOMIC DNA]</scope>
    <source>
        <strain evidence="2 3">SCAWS-G2</strain>
    </source>
</reference>
<gene>
    <name evidence="2" type="primary">iolE</name>
    <name evidence="2" type="ORF">EPA93_23840</name>
</gene>
<dbReference type="Proteomes" id="UP000290365">
    <property type="component" value="Chromosome"/>
</dbReference>
<dbReference type="PANTHER" id="PTHR12110">
    <property type="entry name" value="HYDROXYPYRUVATE ISOMERASE"/>
    <property type="match status" value="1"/>
</dbReference>
<name>A0A4V0YZ86_KTERU</name>
<accession>A0A4V0YZ86</accession>
<organism evidence="2 3">
    <name type="scientific">Ktedonosporobacter rubrisoli</name>
    <dbReference type="NCBI Taxonomy" id="2509675"/>
    <lineage>
        <taxon>Bacteria</taxon>
        <taxon>Bacillati</taxon>
        <taxon>Chloroflexota</taxon>
        <taxon>Ktedonobacteria</taxon>
        <taxon>Ktedonobacterales</taxon>
        <taxon>Ktedonosporobacteraceae</taxon>
        <taxon>Ktedonosporobacter</taxon>
    </lineage>
</organism>
<proteinExistence type="predicted"/>
<dbReference type="InterPro" id="IPR013022">
    <property type="entry name" value="Xyl_isomerase-like_TIM-brl"/>
</dbReference>
<dbReference type="EMBL" id="CP035758">
    <property type="protein sequence ID" value="QBD78851.1"/>
    <property type="molecule type" value="Genomic_DNA"/>
</dbReference>
<evidence type="ECO:0000313" key="2">
    <source>
        <dbReference type="EMBL" id="QBD78851.1"/>
    </source>
</evidence>
<dbReference type="InterPro" id="IPR050312">
    <property type="entry name" value="IolE/XylAMocC-like"/>
</dbReference>